<keyword evidence="1" id="KW-1133">Transmembrane helix</keyword>
<organism evidence="4 5">
    <name type="scientific">Ureibacillus xyleni</name>
    <dbReference type="NCBI Taxonomy" id="614648"/>
    <lineage>
        <taxon>Bacteria</taxon>
        <taxon>Bacillati</taxon>
        <taxon>Bacillota</taxon>
        <taxon>Bacilli</taxon>
        <taxon>Bacillales</taxon>
        <taxon>Caryophanaceae</taxon>
        <taxon>Ureibacillus</taxon>
    </lineage>
</organism>
<dbReference type="InterPro" id="IPR054174">
    <property type="entry name" value="Alpha-amylase-like_C"/>
</dbReference>
<dbReference type="SUPFAM" id="SSF51011">
    <property type="entry name" value="Glycosyl hydrolase domain"/>
    <property type="match status" value="1"/>
</dbReference>
<dbReference type="Pfam" id="PF22026">
    <property type="entry name" value="Alpha-amylase_C_2"/>
    <property type="match status" value="1"/>
</dbReference>
<dbReference type="SMART" id="SM00642">
    <property type="entry name" value="Aamy"/>
    <property type="match status" value="1"/>
</dbReference>
<keyword evidence="4" id="KW-0326">Glycosidase</keyword>
<evidence type="ECO:0000313" key="5">
    <source>
        <dbReference type="Proteomes" id="UP000219636"/>
    </source>
</evidence>
<keyword evidence="1" id="KW-0472">Membrane</keyword>
<feature type="chain" id="PRO_5011973128" evidence="2">
    <location>
        <begin position="29"/>
        <end position="483"/>
    </location>
</feature>
<dbReference type="Pfam" id="PF00128">
    <property type="entry name" value="Alpha-amylase"/>
    <property type="match status" value="1"/>
</dbReference>
<dbReference type="Gene3D" id="2.60.40.1180">
    <property type="entry name" value="Golgi alpha-mannosidase II"/>
    <property type="match status" value="1"/>
</dbReference>
<keyword evidence="4" id="KW-0378">Hydrolase</keyword>
<feature type="transmembrane region" description="Helical" evidence="1">
    <location>
        <begin position="453"/>
        <end position="473"/>
    </location>
</feature>
<gene>
    <name evidence="4" type="ORF">SAMN05880501_11358</name>
</gene>
<dbReference type="AlphaFoldDB" id="A0A285THP7"/>
<protein>
    <submittedName>
        <fullName evidence="4">Glycosidase</fullName>
    </submittedName>
</protein>
<keyword evidence="5" id="KW-1185">Reference proteome</keyword>
<dbReference type="GO" id="GO:0016798">
    <property type="term" value="F:hydrolase activity, acting on glycosyl bonds"/>
    <property type="evidence" value="ECO:0007669"/>
    <property type="project" value="UniProtKB-KW"/>
</dbReference>
<dbReference type="EMBL" id="OBMQ01000013">
    <property type="protein sequence ID" value="SOC21765.1"/>
    <property type="molecule type" value="Genomic_DNA"/>
</dbReference>
<evidence type="ECO:0000256" key="2">
    <source>
        <dbReference type="SAM" id="SignalP"/>
    </source>
</evidence>
<sequence>MRLKKWICLSAASMLLAASFTATPIANAEETKTIADESIYDLLVDRYFNATGENDYNIDPTESSQFAGGDFKGITDKISVISDMGFTIVSLGSIFKTEEYDGSMVTSYTEFEPRFGTTEEFTQLIDKFNDYKISVMVDFPLTNVSEKHEWAQDSSKEQWVLGTSNSKVRWDLNNREVQKALIDEVVQFVSTYKVRGIRLTNLDIASNAFLNDIIKAIKAVDENIYVISNEESDANFDAKYYNDTNEIFRNIYKNVDIDSSEQMKYIAPGLNNGDVPVQLMIDSVNTNRFVYDVELFPPTRIKLAMASTLLLPGVPVMQYGTEIAMNGEVGPESHQVYNFRTDEELIKFIGNIQTLRNESDTLRAGEFKLIKNENGLLAFQRSSDTEKWIVVINNTGKTTRVDISEEDIGSGKEIMGMIETNVIRANDDGVYPIVIDREVVEIYQVIEKRGINIGYLILLVLAYTFFIGFILVLRRRTKRAEEK</sequence>
<name>A0A285THP7_9BACL</name>
<dbReference type="PANTHER" id="PTHR10357">
    <property type="entry name" value="ALPHA-AMYLASE FAMILY MEMBER"/>
    <property type="match status" value="1"/>
</dbReference>
<dbReference type="InterPro" id="IPR017853">
    <property type="entry name" value="GH"/>
</dbReference>
<dbReference type="Gene3D" id="3.20.20.80">
    <property type="entry name" value="Glycosidases"/>
    <property type="match status" value="1"/>
</dbReference>
<evidence type="ECO:0000313" key="4">
    <source>
        <dbReference type="EMBL" id="SOC21765.1"/>
    </source>
</evidence>
<feature type="signal peptide" evidence="2">
    <location>
        <begin position="1"/>
        <end position="28"/>
    </location>
</feature>
<evidence type="ECO:0000256" key="1">
    <source>
        <dbReference type="SAM" id="Phobius"/>
    </source>
</evidence>
<dbReference type="InterPro" id="IPR013780">
    <property type="entry name" value="Glyco_hydro_b"/>
</dbReference>
<keyword evidence="1" id="KW-0812">Transmembrane</keyword>
<accession>A0A285THP7</accession>
<keyword evidence="2" id="KW-0732">Signal</keyword>
<feature type="domain" description="Glycosyl hydrolase family 13 catalytic" evidence="3">
    <location>
        <begin position="41"/>
        <end position="356"/>
    </location>
</feature>
<proteinExistence type="predicted"/>
<dbReference type="InterPro" id="IPR006047">
    <property type="entry name" value="GH13_cat_dom"/>
</dbReference>
<dbReference type="GO" id="GO:0005975">
    <property type="term" value="P:carbohydrate metabolic process"/>
    <property type="evidence" value="ECO:0007669"/>
    <property type="project" value="InterPro"/>
</dbReference>
<dbReference type="Proteomes" id="UP000219636">
    <property type="component" value="Unassembled WGS sequence"/>
</dbReference>
<dbReference type="CDD" id="cd00551">
    <property type="entry name" value="AmyAc_family"/>
    <property type="match status" value="1"/>
</dbReference>
<dbReference type="RefSeq" id="WP_237658450.1">
    <property type="nucleotide sequence ID" value="NZ_OBMQ01000013.1"/>
</dbReference>
<evidence type="ECO:0000259" key="3">
    <source>
        <dbReference type="SMART" id="SM00642"/>
    </source>
</evidence>
<reference evidence="5" key="1">
    <citation type="submission" date="2017-08" db="EMBL/GenBank/DDBJ databases">
        <authorList>
            <person name="Varghese N."/>
            <person name="Submissions S."/>
        </authorList>
    </citation>
    <scope>NUCLEOTIDE SEQUENCE [LARGE SCALE GENOMIC DNA]</scope>
    <source>
        <strain evidence="5">JC22</strain>
    </source>
</reference>
<dbReference type="SUPFAM" id="SSF51445">
    <property type="entry name" value="(Trans)glycosidases"/>
    <property type="match status" value="1"/>
</dbReference>